<keyword evidence="7" id="KW-1185">Reference proteome</keyword>
<dbReference type="RefSeq" id="WP_092699649.1">
    <property type="nucleotide sequence ID" value="NZ_FNQJ01000024.1"/>
</dbReference>
<evidence type="ECO:0000256" key="1">
    <source>
        <dbReference type="ARBA" id="ARBA00010923"/>
    </source>
</evidence>
<gene>
    <name evidence="6" type="ORF">SAMN05421875_1247</name>
</gene>
<evidence type="ECO:0000256" key="3">
    <source>
        <dbReference type="ARBA" id="ARBA00023125"/>
    </source>
</evidence>
<keyword evidence="2" id="KW-0680">Restriction system</keyword>
<protein>
    <submittedName>
        <fullName evidence="6">Type I restriction enzyme, S subunit</fullName>
    </submittedName>
</protein>
<comment type="similarity">
    <text evidence="1">Belongs to the type-I restriction system S methylase family.</text>
</comment>
<dbReference type="InterPro" id="IPR052021">
    <property type="entry name" value="Type-I_RS_S_subunit"/>
</dbReference>
<dbReference type="Pfam" id="PF01420">
    <property type="entry name" value="Methylase_S"/>
    <property type="match status" value="1"/>
</dbReference>
<dbReference type="AlphaFoldDB" id="A0A1H4DDA8"/>
<dbReference type="CDD" id="cd17267">
    <property type="entry name" value="RMtype1_S_EcoAO83I-TRD1-CR1_like"/>
    <property type="match status" value="1"/>
</dbReference>
<keyword evidence="3" id="KW-0238">DNA-binding</keyword>
<organism evidence="6 7">
    <name type="scientific">Acidovorax soli</name>
    <dbReference type="NCBI Taxonomy" id="592050"/>
    <lineage>
        <taxon>Bacteria</taxon>
        <taxon>Pseudomonadati</taxon>
        <taxon>Pseudomonadota</taxon>
        <taxon>Betaproteobacteria</taxon>
        <taxon>Burkholderiales</taxon>
        <taxon>Comamonadaceae</taxon>
        <taxon>Acidovorax</taxon>
    </lineage>
</organism>
<dbReference type="InterPro" id="IPR044946">
    <property type="entry name" value="Restrct_endonuc_typeI_TRD_sf"/>
</dbReference>
<proteinExistence type="inferred from homology"/>
<feature type="region of interest" description="Disordered" evidence="4">
    <location>
        <begin position="24"/>
        <end position="43"/>
    </location>
</feature>
<dbReference type="EMBL" id="FNQJ01000024">
    <property type="protein sequence ID" value="SEA70232.1"/>
    <property type="molecule type" value="Genomic_DNA"/>
</dbReference>
<accession>A0A1H4DDA8</accession>
<evidence type="ECO:0000256" key="4">
    <source>
        <dbReference type="SAM" id="MobiDB-lite"/>
    </source>
</evidence>
<dbReference type="GeneID" id="34232474"/>
<feature type="domain" description="Type I restriction modification DNA specificity" evidence="5">
    <location>
        <begin position="3"/>
        <end position="157"/>
    </location>
</feature>
<name>A0A1H4DDA8_9BURK</name>
<dbReference type="Gene3D" id="3.90.220.20">
    <property type="entry name" value="DNA methylase specificity domains"/>
    <property type="match status" value="2"/>
</dbReference>
<dbReference type="Proteomes" id="UP000199002">
    <property type="component" value="Unassembled WGS sequence"/>
</dbReference>
<reference evidence="7" key="1">
    <citation type="submission" date="2016-10" db="EMBL/GenBank/DDBJ databases">
        <authorList>
            <person name="Varghese N."/>
            <person name="Submissions S."/>
        </authorList>
    </citation>
    <scope>NUCLEOTIDE SEQUENCE [LARGE SCALE GENOMIC DNA]</scope>
    <source>
        <strain evidence="7">DSM 25157</strain>
    </source>
</reference>
<dbReference type="STRING" id="592050.SAMN05421875_1247"/>
<evidence type="ECO:0000256" key="2">
    <source>
        <dbReference type="ARBA" id="ARBA00022747"/>
    </source>
</evidence>
<dbReference type="PANTHER" id="PTHR30408:SF13">
    <property type="entry name" value="TYPE I RESTRICTION ENZYME HINDI SPECIFICITY SUBUNIT"/>
    <property type="match status" value="1"/>
</dbReference>
<dbReference type="PANTHER" id="PTHR30408">
    <property type="entry name" value="TYPE-1 RESTRICTION ENZYME ECOKI SPECIFICITY PROTEIN"/>
    <property type="match status" value="1"/>
</dbReference>
<evidence type="ECO:0000259" key="5">
    <source>
        <dbReference type="Pfam" id="PF01420"/>
    </source>
</evidence>
<dbReference type="GO" id="GO:0009307">
    <property type="term" value="P:DNA restriction-modification system"/>
    <property type="evidence" value="ECO:0007669"/>
    <property type="project" value="UniProtKB-KW"/>
</dbReference>
<evidence type="ECO:0000313" key="7">
    <source>
        <dbReference type="Proteomes" id="UP000199002"/>
    </source>
</evidence>
<dbReference type="InterPro" id="IPR000055">
    <property type="entry name" value="Restrct_endonuc_typeI_TRD"/>
</dbReference>
<dbReference type="GO" id="GO:0003677">
    <property type="term" value="F:DNA binding"/>
    <property type="evidence" value="ECO:0007669"/>
    <property type="project" value="UniProtKB-KW"/>
</dbReference>
<sequence length="416" mass="45333">MSSEWIDSTLGEFVRLQRGHDLTASEQQPGTVPIMGSAGPNGTHNKALAKGPGLVIGRSGASAGRVHFSEVDYWPHNTCLYVTDFLGNNPRFAYYLLQTLDLAAFNSGSAQPSLNRNFLYSIPLKIPRPVEQDGIVEVLKALDDRITLLRETNATLEAIAQTLFKSWFVDFDPVRAKMEGRTPEGMDEATAALFPDGFETSELGEVPRGWRVGMICDFAQLKKGSVNPGSQPEVTFEHFSLPSFDAGQRPIFELGESIKSNKTPVTQDAVLLSKLNPHIPRIWLPVECGSNAVCSTEFLVFVPTGAGSRELIYCAFSSPDFIARLQQLVTGTSNSHQRIKPDQVALMSSVVPTADVARAFEAVVKPIFQKVFANREQAQTLSTLRDTLLPRLISGQLRLPEAQAASEAALGGTLSV</sequence>
<dbReference type="SUPFAM" id="SSF116734">
    <property type="entry name" value="DNA methylase specificity domain"/>
    <property type="match status" value="2"/>
</dbReference>
<evidence type="ECO:0000313" key="6">
    <source>
        <dbReference type="EMBL" id="SEA70232.1"/>
    </source>
</evidence>